<feature type="compositionally biased region" description="Polar residues" evidence="10">
    <location>
        <begin position="570"/>
        <end position="584"/>
    </location>
</feature>
<dbReference type="GO" id="GO:0008270">
    <property type="term" value="F:zinc ion binding"/>
    <property type="evidence" value="ECO:0007669"/>
    <property type="project" value="UniProtKB-KW"/>
</dbReference>
<evidence type="ECO:0000256" key="3">
    <source>
        <dbReference type="ARBA" id="ARBA00022737"/>
    </source>
</evidence>
<sequence length="725" mass="77862">MAATTSSYHPHNSHFSPPSHPSTPRLMNMGSPKHFDHLRSGDHGKDDDKSADTAEVSTPTKNDFGGIPGQRPLPTTPFSPADIATTPDAEKSESDASKSRKPKDDSEDVEMADDDDQDDSDVDSNASDSKPRKKKKGQRFFCTEYPPCNLSFTRSEHLARHIRKHTGERPFQCHCSRRFSRLDNLRQHAQTVHVNEEIPAESLAATGTRFQRQIRTDRVRAPGGRSRAGTGGSISSHARGHSRNLSSSSITSTTSTVSNLPDDGRRRPPPLAMANQGASQGRLSVDTYGPPGAAPTGQYAYYHAQSPSGYSTPTSATFSTGGNSPRFPVQSPSIAPRAAYFPPSSGASARRLSVPSVPSPYQPGHVNTYPPAYYSPHPPAAGFHQSTASTSSIVSPTSSVYSHSRRESDAELEWRRRTWHPGTYAQHVQRPATSGLMYQQTPDDARPTTAGHPAASQVTRLPGIESFDHAPAAAAASASARPSSPMQVDNSGRPPVYHGPMDASAPGPDDRRSNSVWEASLHQNLNRLDITKSTPPRHAAPAARTRAPLPTFHFPQAPPSSEAPSHSHTAEQASNNNLGVSNRRQGWYGGPATRSQPINIAQRPSPEESGSSDGVPTPSTSQGTEAHPAIVHANGMVVRAPGSLMTEEQQRAMEAERSKPEPIRADSGSHVYAHYPSNSQGASYVLHSGHDPRAPPPYAPQARPANDMGRLEALVAVATSENAHR</sequence>
<dbReference type="PANTHER" id="PTHR23235:SF127">
    <property type="entry name" value="TRANSCRIPTION FACTOR, PUTATIVE (AFU_ORTHOLOGUE AFUA_3G09820)-RELATED"/>
    <property type="match status" value="1"/>
</dbReference>
<feature type="compositionally biased region" description="Low complexity" evidence="10">
    <location>
        <begin position="246"/>
        <end position="258"/>
    </location>
</feature>
<feature type="region of interest" description="Disordered" evidence="10">
    <location>
        <begin position="470"/>
        <end position="514"/>
    </location>
</feature>
<evidence type="ECO:0000313" key="12">
    <source>
        <dbReference type="EMBL" id="TKX21765.1"/>
    </source>
</evidence>
<dbReference type="EMBL" id="PTQR01000080">
    <property type="protein sequence ID" value="TKX21765.1"/>
    <property type="molecule type" value="Genomic_DNA"/>
</dbReference>
<keyword evidence="3" id="KW-0677">Repeat</keyword>
<feature type="domain" description="C2H2-type" evidence="11">
    <location>
        <begin position="171"/>
        <end position="198"/>
    </location>
</feature>
<evidence type="ECO:0000256" key="5">
    <source>
        <dbReference type="ARBA" id="ARBA00022833"/>
    </source>
</evidence>
<accession>A0A4U7AX10</accession>
<comment type="subcellular location">
    <subcellularLocation>
        <location evidence="1">Nucleus</location>
    </subcellularLocation>
</comment>
<dbReference type="GO" id="GO:0005634">
    <property type="term" value="C:nucleus"/>
    <property type="evidence" value="ECO:0007669"/>
    <property type="project" value="UniProtKB-SubCell"/>
</dbReference>
<feature type="region of interest" description="Disordered" evidence="10">
    <location>
        <begin position="1"/>
        <end position="138"/>
    </location>
</feature>
<feature type="region of interest" description="Disordered" evidence="10">
    <location>
        <begin position="380"/>
        <end position="407"/>
    </location>
</feature>
<keyword evidence="6" id="KW-0805">Transcription regulation</keyword>
<feature type="compositionally biased region" description="Low complexity" evidence="10">
    <location>
        <begin position="534"/>
        <end position="551"/>
    </location>
</feature>
<feature type="region of interest" description="Disordered" evidence="10">
    <location>
        <begin position="674"/>
        <end position="704"/>
    </location>
</feature>
<gene>
    <name evidence="12" type="ORF">C1H76_6262</name>
</gene>
<protein>
    <submittedName>
        <fullName evidence="12">C2H2 type zinc finger domain-containing protein 7</fullName>
    </submittedName>
</protein>
<keyword evidence="8" id="KW-0539">Nucleus</keyword>
<evidence type="ECO:0000313" key="13">
    <source>
        <dbReference type="Proteomes" id="UP000308133"/>
    </source>
</evidence>
<feature type="compositionally biased region" description="Low complexity" evidence="10">
    <location>
        <begin position="1"/>
        <end position="17"/>
    </location>
</feature>
<keyword evidence="7" id="KW-0804">Transcription</keyword>
<dbReference type="Gene3D" id="3.30.160.60">
    <property type="entry name" value="Classic Zinc Finger"/>
    <property type="match status" value="2"/>
</dbReference>
<evidence type="ECO:0000256" key="1">
    <source>
        <dbReference type="ARBA" id="ARBA00004123"/>
    </source>
</evidence>
<evidence type="ECO:0000259" key="11">
    <source>
        <dbReference type="PROSITE" id="PS50157"/>
    </source>
</evidence>
<dbReference type="Proteomes" id="UP000308133">
    <property type="component" value="Unassembled WGS sequence"/>
</dbReference>
<dbReference type="PANTHER" id="PTHR23235">
    <property type="entry name" value="KRUEPPEL-LIKE TRANSCRIPTION FACTOR"/>
    <property type="match status" value="1"/>
</dbReference>
<evidence type="ECO:0000256" key="8">
    <source>
        <dbReference type="ARBA" id="ARBA00023242"/>
    </source>
</evidence>
<evidence type="ECO:0000256" key="2">
    <source>
        <dbReference type="ARBA" id="ARBA00022723"/>
    </source>
</evidence>
<feature type="region of interest" description="Disordered" evidence="10">
    <location>
        <begin position="527"/>
        <end position="625"/>
    </location>
</feature>
<feature type="compositionally biased region" description="Polar residues" evidence="10">
    <location>
        <begin position="608"/>
        <end position="624"/>
    </location>
</feature>
<dbReference type="SUPFAM" id="SSF57667">
    <property type="entry name" value="beta-beta-alpha zinc fingers"/>
    <property type="match status" value="1"/>
</dbReference>
<keyword evidence="4 9" id="KW-0863">Zinc-finger</keyword>
<feature type="region of interest" description="Disordered" evidence="10">
    <location>
        <begin position="211"/>
        <end position="291"/>
    </location>
</feature>
<feature type="compositionally biased region" description="Low complexity" evidence="10">
    <location>
        <begin position="386"/>
        <end position="402"/>
    </location>
</feature>
<dbReference type="GO" id="GO:0000978">
    <property type="term" value="F:RNA polymerase II cis-regulatory region sequence-specific DNA binding"/>
    <property type="evidence" value="ECO:0007669"/>
    <property type="project" value="TreeGrafter"/>
</dbReference>
<reference evidence="12 13" key="1">
    <citation type="submission" date="2018-02" db="EMBL/GenBank/DDBJ databases">
        <title>Draft genome sequences of Elsinoe sp., causing black scab on jojoba.</title>
        <authorList>
            <person name="Stodart B."/>
            <person name="Jeffress S."/>
            <person name="Ash G."/>
            <person name="Arun Chinnappa K."/>
        </authorList>
    </citation>
    <scope>NUCLEOTIDE SEQUENCE [LARGE SCALE GENOMIC DNA]</scope>
    <source>
        <strain evidence="12 13">Hillstone_2</strain>
    </source>
</reference>
<evidence type="ECO:0000256" key="9">
    <source>
        <dbReference type="PROSITE-ProRule" id="PRU00042"/>
    </source>
</evidence>
<evidence type="ECO:0000256" key="7">
    <source>
        <dbReference type="ARBA" id="ARBA00023163"/>
    </source>
</evidence>
<dbReference type="InterPro" id="IPR036236">
    <property type="entry name" value="Znf_C2H2_sf"/>
</dbReference>
<organism evidence="12 13">
    <name type="scientific">Elsinoe australis</name>
    <dbReference type="NCBI Taxonomy" id="40998"/>
    <lineage>
        <taxon>Eukaryota</taxon>
        <taxon>Fungi</taxon>
        <taxon>Dikarya</taxon>
        <taxon>Ascomycota</taxon>
        <taxon>Pezizomycotina</taxon>
        <taxon>Dothideomycetes</taxon>
        <taxon>Dothideomycetidae</taxon>
        <taxon>Myriangiales</taxon>
        <taxon>Elsinoaceae</taxon>
        <taxon>Elsinoe</taxon>
    </lineage>
</organism>
<name>A0A4U7AX10_9PEZI</name>
<feature type="compositionally biased region" description="Basic and acidic residues" evidence="10">
    <location>
        <begin position="88"/>
        <end position="104"/>
    </location>
</feature>
<dbReference type="PROSITE" id="PS50157">
    <property type="entry name" value="ZINC_FINGER_C2H2_2"/>
    <property type="match status" value="2"/>
</dbReference>
<feature type="compositionally biased region" description="Basic and acidic residues" evidence="10">
    <location>
        <begin position="33"/>
        <end position="52"/>
    </location>
</feature>
<dbReference type="FunFam" id="3.30.160.60:FF:000606">
    <property type="entry name" value="C2H2 transcription factor, putative"/>
    <property type="match status" value="1"/>
</dbReference>
<feature type="domain" description="C2H2-type" evidence="11">
    <location>
        <begin position="140"/>
        <end position="170"/>
    </location>
</feature>
<feature type="region of interest" description="Disordered" evidence="10">
    <location>
        <begin position="425"/>
        <end position="454"/>
    </location>
</feature>
<keyword evidence="5" id="KW-0862">Zinc</keyword>
<dbReference type="AlphaFoldDB" id="A0A4U7AX10"/>
<proteinExistence type="predicted"/>
<dbReference type="GO" id="GO:0000981">
    <property type="term" value="F:DNA-binding transcription factor activity, RNA polymerase II-specific"/>
    <property type="evidence" value="ECO:0007669"/>
    <property type="project" value="TreeGrafter"/>
</dbReference>
<dbReference type="InterPro" id="IPR013087">
    <property type="entry name" value="Znf_C2H2_type"/>
</dbReference>
<dbReference type="FunFam" id="3.30.160.60:FF:000758">
    <property type="entry name" value="C2H2 transcription factor, putative"/>
    <property type="match status" value="1"/>
</dbReference>
<feature type="compositionally biased region" description="Acidic residues" evidence="10">
    <location>
        <begin position="105"/>
        <end position="122"/>
    </location>
</feature>
<evidence type="ECO:0000256" key="4">
    <source>
        <dbReference type="ARBA" id="ARBA00022771"/>
    </source>
</evidence>
<evidence type="ECO:0000256" key="6">
    <source>
        <dbReference type="ARBA" id="ARBA00023015"/>
    </source>
</evidence>
<dbReference type="GO" id="GO:0051701">
    <property type="term" value="P:biological process involved in interaction with host"/>
    <property type="evidence" value="ECO:0007669"/>
    <property type="project" value="UniProtKB-ARBA"/>
</dbReference>
<keyword evidence="2" id="KW-0479">Metal-binding</keyword>
<evidence type="ECO:0000256" key="10">
    <source>
        <dbReference type="SAM" id="MobiDB-lite"/>
    </source>
</evidence>
<feature type="compositionally biased region" description="Low complexity" evidence="10">
    <location>
        <begin position="470"/>
        <end position="485"/>
    </location>
</feature>
<comment type="caution">
    <text evidence="12">The sequence shown here is derived from an EMBL/GenBank/DDBJ whole genome shotgun (WGS) entry which is preliminary data.</text>
</comment>